<evidence type="ECO:0000256" key="1">
    <source>
        <dbReference type="ARBA" id="ARBA00022491"/>
    </source>
</evidence>
<dbReference type="Pfam" id="PF03477">
    <property type="entry name" value="ATP-cone"/>
    <property type="match status" value="1"/>
</dbReference>
<evidence type="ECO:0000256" key="2">
    <source>
        <dbReference type="ARBA" id="ARBA00022741"/>
    </source>
</evidence>
<dbReference type="PANTHER" id="PTHR30455">
    <property type="entry name" value="TRANSCRIPTIONAL REPRESSOR NRDR"/>
    <property type="match status" value="1"/>
</dbReference>
<evidence type="ECO:0000313" key="8">
    <source>
        <dbReference type="EMBL" id="CUS41709.1"/>
    </source>
</evidence>
<keyword evidence="2" id="KW-0547">Nucleotide-binding</keyword>
<evidence type="ECO:0000256" key="3">
    <source>
        <dbReference type="ARBA" id="ARBA00022840"/>
    </source>
</evidence>
<reference evidence="8" key="1">
    <citation type="submission" date="2015-10" db="EMBL/GenBank/DDBJ databases">
        <authorList>
            <person name="Gilbert D.G."/>
        </authorList>
    </citation>
    <scope>NUCLEOTIDE SEQUENCE</scope>
</reference>
<dbReference type="GO" id="GO:0008270">
    <property type="term" value="F:zinc ion binding"/>
    <property type="evidence" value="ECO:0007669"/>
    <property type="project" value="InterPro"/>
</dbReference>
<keyword evidence="5" id="KW-0238">DNA-binding</keyword>
<keyword evidence="4" id="KW-0805">Transcription regulation</keyword>
<dbReference type="GO" id="GO:0003677">
    <property type="term" value="F:DNA binding"/>
    <property type="evidence" value="ECO:0007669"/>
    <property type="project" value="UniProtKB-KW"/>
</dbReference>
<keyword evidence="6" id="KW-0804">Transcription</keyword>
<dbReference type="NCBIfam" id="TIGR00244">
    <property type="entry name" value="transcriptional regulator NrdR"/>
    <property type="match status" value="1"/>
</dbReference>
<name>A0A160TFH9_9ZZZZ</name>
<evidence type="ECO:0000256" key="5">
    <source>
        <dbReference type="ARBA" id="ARBA00023125"/>
    </source>
</evidence>
<dbReference type="HAMAP" id="MF_00440">
    <property type="entry name" value="NrdR"/>
    <property type="match status" value="1"/>
</dbReference>
<organism evidence="8">
    <name type="scientific">hydrothermal vent metagenome</name>
    <dbReference type="NCBI Taxonomy" id="652676"/>
    <lineage>
        <taxon>unclassified sequences</taxon>
        <taxon>metagenomes</taxon>
        <taxon>ecological metagenomes</taxon>
    </lineage>
</organism>
<keyword evidence="3" id="KW-0067">ATP-binding</keyword>
<evidence type="ECO:0000259" key="7">
    <source>
        <dbReference type="PROSITE" id="PS51161"/>
    </source>
</evidence>
<dbReference type="EMBL" id="CZQC01000050">
    <property type="protein sequence ID" value="CUS41709.1"/>
    <property type="molecule type" value="Genomic_DNA"/>
</dbReference>
<sequence>MHCPFCAHPETKVIDSRLVTDGEQVRRRRECIQCGERYTTFETAELVMPRIVKHDGTREPFHEEKLRSGIQRALEKRPVSVEDVEAAIVRIKHKLRAMGEREINSRVLGERVMAELRQLDQVAYVRFASVYRSFKDLDEFRAEIERLSPSSHDEDSTQ</sequence>
<dbReference type="InterPro" id="IPR005144">
    <property type="entry name" value="ATP-cone_dom"/>
</dbReference>
<dbReference type="GO" id="GO:0045892">
    <property type="term" value="P:negative regulation of DNA-templated transcription"/>
    <property type="evidence" value="ECO:0007669"/>
    <property type="project" value="InterPro"/>
</dbReference>
<dbReference type="AlphaFoldDB" id="A0A160TFH9"/>
<dbReference type="PANTHER" id="PTHR30455:SF2">
    <property type="entry name" value="TRANSCRIPTIONAL REPRESSOR NRDR"/>
    <property type="match status" value="1"/>
</dbReference>
<evidence type="ECO:0000256" key="4">
    <source>
        <dbReference type="ARBA" id="ARBA00023015"/>
    </source>
</evidence>
<dbReference type="InterPro" id="IPR055173">
    <property type="entry name" value="NrdR-like_N"/>
</dbReference>
<dbReference type="Pfam" id="PF22811">
    <property type="entry name" value="Zn_ribbon_NrdR"/>
    <property type="match status" value="1"/>
</dbReference>
<proteinExistence type="inferred from homology"/>
<dbReference type="PROSITE" id="PS51161">
    <property type="entry name" value="ATP_CONE"/>
    <property type="match status" value="1"/>
</dbReference>
<gene>
    <name evidence="8" type="ORF">MGWOODY_Tha2228</name>
</gene>
<dbReference type="GO" id="GO:0005524">
    <property type="term" value="F:ATP binding"/>
    <property type="evidence" value="ECO:0007669"/>
    <property type="project" value="UniProtKB-KW"/>
</dbReference>
<protein>
    <submittedName>
        <fullName evidence="8">Ribonucleotide reductase transcriptional regulator NrdR</fullName>
    </submittedName>
</protein>
<feature type="domain" description="ATP-cone" evidence="7">
    <location>
        <begin position="49"/>
        <end position="139"/>
    </location>
</feature>
<keyword evidence="1" id="KW-0678">Repressor</keyword>
<evidence type="ECO:0000256" key="6">
    <source>
        <dbReference type="ARBA" id="ARBA00023163"/>
    </source>
</evidence>
<dbReference type="InterPro" id="IPR003796">
    <property type="entry name" value="RNR_NrdR-like"/>
</dbReference>
<accession>A0A160TFH9</accession>